<accession>A0A4Q7P635</accession>
<dbReference type="Proteomes" id="UP000292209">
    <property type="component" value="Unassembled WGS sequence"/>
</dbReference>
<gene>
    <name evidence="3" type="ORF">BC751_1056</name>
</gene>
<feature type="compositionally biased region" description="Basic and acidic residues" evidence="1">
    <location>
        <begin position="102"/>
        <end position="134"/>
    </location>
</feature>
<keyword evidence="2" id="KW-0732">Signal</keyword>
<feature type="region of interest" description="Disordered" evidence="1">
    <location>
        <begin position="67"/>
        <end position="160"/>
    </location>
</feature>
<organism evidence="3 4">
    <name type="scientific">Cecembia calidifontis</name>
    <dbReference type="NCBI Taxonomy" id="1187080"/>
    <lineage>
        <taxon>Bacteria</taxon>
        <taxon>Pseudomonadati</taxon>
        <taxon>Bacteroidota</taxon>
        <taxon>Cytophagia</taxon>
        <taxon>Cytophagales</taxon>
        <taxon>Cyclobacteriaceae</taxon>
        <taxon>Cecembia</taxon>
    </lineage>
</organism>
<proteinExistence type="predicted"/>
<dbReference type="OrthoDB" id="978077at2"/>
<evidence type="ECO:0000256" key="2">
    <source>
        <dbReference type="SAM" id="SignalP"/>
    </source>
</evidence>
<feature type="signal peptide" evidence="2">
    <location>
        <begin position="1"/>
        <end position="19"/>
    </location>
</feature>
<dbReference type="EMBL" id="SGXG01000001">
    <property type="protein sequence ID" value="RZS95523.1"/>
    <property type="molecule type" value="Genomic_DNA"/>
</dbReference>
<evidence type="ECO:0008006" key="5">
    <source>
        <dbReference type="Google" id="ProtNLM"/>
    </source>
</evidence>
<reference evidence="3 4" key="1">
    <citation type="submission" date="2019-02" db="EMBL/GenBank/DDBJ databases">
        <title>Genomic Encyclopedia of Archaeal and Bacterial Type Strains, Phase II (KMG-II): from individual species to whole genera.</title>
        <authorList>
            <person name="Goeker M."/>
        </authorList>
    </citation>
    <scope>NUCLEOTIDE SEQUENCE [LARGE SCALE GENOMIC DNA]</scope>
    <source>
        <strain evidence="3 4">DSM 21411</strain>
    </source>
</reference>
<evidence type="ECO:0000313" key="3">
    <source>
        <dbReference type="EMBL" id="RZS95523.1"/>
    </source>
</evidence>
<feature type="chain" id="PRO_5020660632" description="DUF4890 domain-containing protein" evidence="2">
    <location>
        <begin position="20"/>
        <end position="160"/>
    </location>
</feature>
<sequence>MKKLLIITAMFSITFASFAQKGAQREMPSPEQRAERITNRMAEQLELNDEQKQKVYQLHLKNAQKRQAEWEATKSEMEARREAMQQQRKQQTEEIEAILSPEQKEKWAEIRESNRTRGEMMHQRRGGEKGNEYKRPHRGSFQGKDARQSYSRRTERHSRS</sequence>
<name>A0A4Q7P635_9BACT</name>
<comment type="caution">
    <text evidence="3">The sequence shown here is derived from an EMBL/GenBank/DDBJ whole genome shotgun (WGS) entry which is preliminary data.</text>
</comment>
<evidence type="ECO:0000256" key="1">
    <source>
        <dbReference type="SAM" id="MobiDB-lite"/>
    </source>
</evidence>
<evidence type="ECO:0000313" key="4">
    <source>
        <dbReference type="Proteomes" id="UP000292209"/>
    </source>
</evidence>
<dbReference type="AlphaFoldDB" id="A0A4Q7P635"/>
<dbReference type="RefSeq" id="WP_130274601.1">
    <property type="nucleotide sequence ID" value="NZ_SGXG01000001.1"/>
</dbReference>
<protein>
    <recommendedName>
        <fullName evidence="5">DUF4890 domain-containing protein</fullName>
    </recommendedName>
</protein>
<keyword evidence="4" id="KW-1185">Reference proteome</keyword>
<feature type="compositionally biased region" description="Basic and acidic residues" evidence="1">
    <location>
        <begin position="67"/>
        <end position="83"/>
    </location>
</feature>